<proteinExistence type="predicted"/>
<dbReference type="EMBL" id="SRPY01001073">
    <property type="protein sequence ID" value="KAG5914735.1"/>
    <property type="molecule type" value="Genomic_DNA"/>
</dbReference>
<gene>
    <name evidence="2" type="ORF">E4U42_000343</name>
</gene>
<feature type="compositionally biased region" description="Low complexity" evidence="1">
    <location>
        <begin position="25"/>
        <end position="50"/>
    </location>
</feature>
<sequence length="201" mass="21843">MSTTTLALNRHRQGPAVPDMPDMQRAQAAYRRSSSASSASSNASDCSWASPLSSPTPRPAPHDPGASSPPTPRPSSWRLPTSPKRHGSPGGIDAGSSCKASRTCQGMSIQDTRELWRCMLQLQRQYGCYNSTRIDLAVNAGGAGLDLMPNPFIIDTLNDSLVDLPAHGWDLLDRCLGNKRRAPTLKPPKSTRPWPRFWAHS</sequence>
<evidence type="ECO:0000313" key="3">
    <source>
        <dbReference type="Proteomes" id="UP000811619"/>
    </source>
</evidence>
<dbReference type="OrthoDB" id="3553044at2759"/>
<dbReference type="Proteomes" id="UP000811619">
    <property type="component" value="Unassembled WGS sequence"/>
</dbReference>
<dbReference type="AlphaFoldDB" id="A0A8K0J057"/>
<name>A0A8K0J057_9HYPO</name>
<comment type="caution">
    <text evidence="2">The sequence shown here is derived from an EMBL/GenBank/DDBJ whole genome shotgun (WGS) entry which is preliminary data.</text>
</comment>
<keyword evidence="3" id="KW-1185">Reference proteome</keyword>
<protein>
    <submittedName>
        <fullName evidence="2">Uncharacterized protein</fullName>
    </submittedName>
</protein>
<evidence type="ECO:0000313" key="2">
    <source>
        <dbReference type="EMBL" id="KAG5914735.1"/>
    </source>
</evidence>
<organism evidence="2 3">
    <name type="scientific">Claviceps africana</name>
    <dbReference type="NCBI Taxonomy" id="83212"/>
    <lineage>
        <taxon>Eukaryota</taxon>
        <taxon>Fungi</taxon>
        <taxon>Dikarya</taxon>
        <taxon>Ascomycota</taxon>
        <taxon>Pezizomycotina</taxon>
        <taxon>Sordariomycetes</taxon>
        <taxon>Hypocreomycetidae</taxon>
        <taxon>Hypocreales</taxon>
        <taxon>Clavicipitaceae</taxon>
        <taxon>Claviceps</taxon>
    </lineage>
</organism>
<feature type="region of interest" description="Disordered" evidence="1">
    <location>
        <begin position="1"/>
        <end position="103"/>
    </location>
</feature>
<evidence type="ECO:0000256" key="1">
    <source>
        <dbReference type="SAM" id="MobiDB-lite"/>
    </source>
</evidence>
<accession>A0A8K0J057</accession>
<reference evidence="2" key="1">
    <citation type="journal article" date="2020" name="bioRxiv">
        <title>Whole genome comparisons of ergot fungi reveals the divergence and evolution of species within the genus Claviceps are the result of varying mechanisms driving genome evolution and host range expansion.</title>
        <authorList>
            <person name="Wyka S.A."/>
            <person name="Mondo S.J."/>
            <person name="Liu M."/>
            <person name="Dettman J."/>
            <person name="Nalam V."/>
            <person name="Broders K.D."/>
        </authorList>
    </citation>
    <scope>NUCLEOTIDE SEQUENCE</scope>
    <source>
        <strain evidence="2">CCC 489</strain>
    </source>
</reference>